<gene>
    <name evidence="1" type="ORF">METZ01_LOCUS289287</name>
</gene>
<dbReference type="PANTHER" id="PTHR43808">
    <property type="entry name" value="ACETYLORNITHINE DEACETYLASE"/>
    <property type="match status" value="1"/>
</dbReference>
<dbReference type="Gene3D" id="3.40.630.10">
    <property type="entry name" value="Zn peptidases"/>
    <property type="match status" value="1"/>
</dbReference>
<dbReference type="Pfam" id="PF01546">
    <property type="entry name" value="Peptidase_M20"/>
    <property type="match status" value="1"/>
</dbReference>
<name>A0A382LJM3_9ZZZZ</name>
<dbReference type="PANTHER" id="PTHR43808:SF9">
    <property type="entry name" value="BLL0789 PROTEIN"/>
    <property type="match status" value="1"/>
</dbReference>
<protein>
    <recommendedName>
        <fullName evidence="2">Peptidase M20 dimerisation domain-containing protein</fullName>
    </recommendedName>
</protein>
<feature type="non-terminal residue" evidence="1">
    <location>
        <position position="129"/>
    </location>
</feature>
<dbReference type="SUPFAM" id="SSF53187">
    <property type="entry name" value="Zn-dependent exopeptidases"/>
    <property type="match status" value="1"/>
</dbReference>
<accession>A0A382LJM3</accession>
<dbReference type="InterPro" id="IPR002933">
    <property type="entry name" value="Peptidase_M20"/>
</dbReference>
<organism evidence="1">
    <name type="scientific">marine metagenome</name>
    <dbReference type="NCBI Taxonomy" id="408172"/>
    <lineage>
        <taxon>unclassified sequences</taxon>
        <taxon>metagenomes</taxon>
        <taxon>ecological metagenomes</taxon>
    </lineage>
</organism>
<dbReference type="EMBL" id="UINC01087234">
    <property type="protein sequence ID" value="SVC36433.1"/>
    <property type="molecule type" value="Genomic_DNA"/>
</dbReference>
<dbReference type="GO" id="GO:0016787">
    <property type="term" value="F:hydrolase activity"/>
    <property type="evidence" value="ECO:0007669"/>
    <property type="project" value="InterPro"/>
</dbReference>
<proteinExistence type="predicted"/>
<dbReference type="AlphaFoldDB" id="A0A382LJM3"/>
<reference evidence="1" key="1">
    <citation type="submission" date="2018-05" db="EMBL/GenBank/DDBJ databases">
        <authorList>
            <person name="Lanie J.A."/>
            <person name="Ng W.-L."/>
            <person name="Kazmierczak K.M."/>
            <person name="Andrzejewski T.M."/>
            <person name="Davidsen T.M."/>
            <person name="Wayne K.J."/>
            <person name="Tettelin H."/>
            <person name="Glass J.I."/>
            <person name="Rusch D."/>
            <person name="Podicherti R."/>
            <person name="Tsui H.-C.T."/>
            <person name="Winkler M.E."/>
        </authorList>
    </citation>
    <scope>NUCLEOTIDE SEQUENCE</scope>
</reference>
<evidence type="ECO:0000313" key="1">
    <source>
        <dbReference type="EMBL" id="SVC36433.1"/>
    </source>
</evidence>
<sequence length="129" mass="13956">MKEFLAYAESHSEDILATLRHMVDTESFTADKASTDALGGYIKGQLEGLGAQVRVVPQSEVGDHLVADIGEGDQQILLLCHMDTVWPTGTIQERPFRVENGIGYGPGILDMKAGIAIARHALETLNAHN</sequence>
<dbReference type="InterPro" id="IPR050072">
    <property type="entry name" value="Peptidase_M20A"/>
</dbReference>
<evidence type="ECO:0008006" key="2">
    <source>
        <dbReference type="Google" id="ProtNLM"/>
    </source>
</evidence>